<sequence>MSEGTYKSRLRDCFGKDWCDQVLTGDYRPAIPLSLQDVDITAVLPTVFYMIRSVQRRGKGRFTSVFGADPTVGRLAADLARTAHFKGFDAPPAQDVLSDLLLGFCLENRNRSERKTEPVRRALPTHYFAAWLDLPEKSVDLRYIPETLVAMLAGQSGPWVEPSAPDDPTPFPVGRRFQENLLLKPFLRGVLPADLPRNLPDRFDEVTSVTLPEWLMIRLAERLEQPPQSLGSREGGARIPNQQPLACVHNPLRDDLAVFIAAYGETMPRGVLIGMLESALAVGLTTMLTSTAEALGCWAQDGRLPQKQPRHCPLLLDASNGRDRELARAAEKIFAEQSKRLECVPVILMALRLLDYEAERRLPAHDPLPAATPHGDARLTCLGDLLYARHPASQTVLAALVSKAETVAAIWPEPSAKLATALRDRRPAAEIVLALAQVLTELRGRKQAGKWFELLDSCALCDDPRGLVIKSGTARSGRTRRDIRRGSLPDATLDYLAHLWLAHQARSAAATLKGFWMWLPSRYGFHVTDPPLPGVTLADALLRNNQQYLENRLRDLGLLVSVSDAEAMKRLQPRFPIKPMPHETVS</sequence>
<evidence type="ECO:0000313" key="1">
    <source>
        <dbReference type="EMBL" id="QUW04557.1"/>
    </source>
</evidence>
<dbReference type="RefSeq" id="WP_211430446.1">
    <property type="nucleotide sequence ID" value="NZ_CP072649.1"/>
</dbReference>
<accession>A0ABX8BC97</accession>
<proteinExistence type="predicted"/>
<name>A0ABX8BC97_9BACT</name>
<dbReference type="EMBL" id="CP072649">
    <property type="protein sequence ID" value="QUW04557.1"/>
    <property type="molecule type" value="Genomic_DNA"/>
</dbReference>
<dbReference type="InterPro" id="IPR058120">
    <property type="entry name" value="MADS7"/>
</dbReference>
<reference evidence="1 2" key="1">
    <citation type="submission" date="2021-03" db="EMBL/GenBank/DDBJ databases">
        <title>Genomic and phenotypic characterization of Chloracidobacterium isolates provides evidence for multiple species.</title>
        <authorList>
            <person name="Saini M.K."/>
            <person name="Costas A.M.G."/>
            <person name="Tank M."/>
            <person name="Bryant D.A."/>
        </authorList>
    </citation>
    <scope>NUCLEOTIDE SEQUENCE [LARGE SCALE GENOMIC DNA]</scope>
    <source>
        <strain evidence="1 2">BV2-C</strain>
    </source>
</reference>
<gene>
    <name evidence="1" type="ORF">J8C06_12295</name>
</gene>
<organism evidence="1 2">
    <name type="scientific">Chloracidobacterium validum</name>
    <dbReference type="NCBI Taxonomy" id="2821543"/>
    <lineage>
        <taxon>Bacteria</taxon>
        <taxon>Pseudomonadati</taxon>
        <taxon>Acidobacteriota</taxon>
        <taxon>Terriglobia</taxon>
        <taxon>Terriglobales</taxon>
        <taxon>Acidobacteriaceae</taxon>
        <taxon>Chloracidobacterium</taxon>
    </lineage>
</organism>
<protein>
    <submittedName>
        <fullName evidence="1">Uncharacterized protein</fullName>
    </submittedName>
</protein>
<dbReference type="Proteomes" id="UP000676506">
    <property type="component" value="Chromosome 2"/>
</dbReference>
<dbReference type="Pfam" id="PF26611">
    <property type="entry name" value="MAD7"/>
    <property type="match status" value="1"/>
</dbReference>
<keyword evidence="2" id="KW-1185">Reference proteome</keyword>
<evidence type="ECO:0000313" key="2">
    <source>
        <dbReference type="Proteomes" id="UP000676506"/>
    </source>
</evidence>